<feature type="transmembrane region" description="Helical" evidence="1">
    <location>
        <begin position="66"/>
        <end position="84"/>
    </location>
</feature>
<reference evidence="2 3" key="1">
    <citation type="submission" date="2015-04" db="EMBL/GenBank/DDBJ databases">
        <title>Complete genome sequence of Schizopora paradoxa KUC8140, a cosmopolitan wood degrader in East Asia.</title>
        <authorList>
            <consortium name="DOE Joint Genome Institute"/>
            <person name="Min B."/>
            <person name="Park H."/>
            <person name="Jang Y."/>
            <person name="Kim J.-J."/>
            <person name="Kim K.H."/>
            <person name="Pangilinan J."/>
            <person name="Lipzen A."/>
            <person name="Riley R."/>
            <person name="Grigoriev I.V."/>
            <person name="Spatafora J.W."/>
            <person name="Choi I.-G."/>
        </authorList>
    </citation>
    <scope>NUCLEOTIDE SEQUENCE [LARGE SCALE GENOMIC DNA]</scope>
    <source>
        <strain evidence="2 3">KUC8140</strain>
    </source>
</reference>
<dbReference type="AlphaFoldDB" id="A0A0H2R8D0"/>
<feature type="transmembrane region" description="Helical" evidence="1">
    <location>
        <begin position="122"/>
        <end position="141"/>
    </location>
</feature>
<sequence length="144" mass="16038">MYGEMAQDIQPELKITAGEWGREALQFVYNKILDKDAVEGELARRKHVEKQHGVHFANTPRGSRHFSFGLAMLPIVVLRQVFFLQPPEKLSHVPVTVGLIFTAVLSGLTVRRSLENKEPNLAILFDLCCAGLAVGLMTRLLPSS</sequence>
<dbReference type="InParanoid" id="A0A0H2R8D0"/>
<feature type="transmembrane region" description="Helical" evidence="1">
    <location>
        <begin position="90"/>
        <end position="110"/>
    </location>
</feature>
<accession>A0A0H2R8D0</accession>
<dbReference type="EMBL" id="KQ086107">
    <property type="protein sequence ID" value="KLO08084.1"/>
    <property type="molecule type" value="Genomic_DNA"/>
</dbReference>
<name>A0A0H2R8D0_9AGAM</name>
<keyword evidence="3" id="KW-1185">Reference proteome</keyword>
<protein>
    <submittedName>
        <fullName evidence="2">Uncharacterized protein</fullName>
    </submittedName>
</protein>
<evidence type="ECO:0000256" key="1">
    <source>
        <dbReference type="SAM" id="Phobius"/>
    </source>
</evidence>
<proteinExistence type="predicted"/>
<keyword evidence="1" id="KW-0812">Transmembrane</keyword>
<evidence type="ECO:0000313" key="2">
    <source>
        <dbReference type="EMBL" id="KLO08084.1"/>
    </source>
</evidence>
<evidence type="ECO:0000313" key="3">
    <source>
        <dbReference type="Proteomes" id="UP000053477"/>
    </source>
</evidence>
<organism evidence="2 3">
    <name type="scientific">Schizopora paradoxa</name>
    <dbReference type="NCBI Taxonomy" id="27342"/>
    <lineage>
        <taxon>Eukaryota</taxon>
        <taxon>Fungi</taxon>
        <taxon>Dikarya</taxon>
        <taxon>Basidiomycota</taxon>
        <taxon>Agaricomycotina</taxon>
        <taxon>Agaricomycetes</taxon>
        <taxon>Hymenochaetales</taxon>
        <taxon>Schizoporaceae</taxon>
        <taxon>Schizopora</taxon>
    </lineage>
</organism>
<dbReference type="Proteomes" id="UP000053477">
    <property type="component" value="Unassembled WGS sequence"/>
</dbReference>
<gene>
    <name evidence="2" type="ORF">SCHPADRAFT_894160</name>
</gene>
<keyword evidence="1" id="KW-0472">Membrane</keyword>
<keyword evidence="1" id="KW-1133">Transmembrane helix</keyword>